<dbReference type="Proteomes" id="UP000237000">
    <property type="component" value="Unassembled WGS sequence"/>
</dbReference>
<dbReference type="AlphaFoldDB" id="A0A2P5CS22"/>
<evidence type="ECO:0000313" key="2">
    <source>
        <dbReference type="EMBL" id="PON63827.1"/>
    </source>
</evidence>
<feature type="region of interest" description="Disordered" evidence="1">
    <location>
        <begin position="108"/>
        <end position="137"/>
    </location>
</feature>
<feature type="compositionally biased region" description="Basic and acidic residues" evidence="1">
    <location>
        <begin position="108"/>
        <end position="118"/>
    </location>
</feature>
<comment type="caution">
    <text evidence="2">The sequence shown here is derived from an EMBL/GenBank/DDBJ whole genome shotgun (WGS) entry which is preliminary data.</text>
</comment>
<protein>
    <submittedName>
        <fullName evidence="2">Cation/H+ exchanger, CPA1 family</fullName>
    </submittedName>
</protein>
<proteinExistence type="predicted"/>
<keyword evidence="3" id="KW-1185">Reference proteome</keyword>
<name>A0A2P5CS22_TREOI</name>
<dbReference type="STRING" id="63057.A0A2P5CS22"/>
<reference evidence="3" key="1">
    <citation type="submission" date="2016-06" db="EMBL/GenBank/DDBJ databases">
        <title>Parallel loss of symbiosis genes in relatives of nitrogen-fixing non-legume Parasponia.</title>
        <authorList>
            <person name="Van Velzen R."/>
            <person name="Holmer R."/>
            <person name="Bu F."/>
            <person name="Rutten L."/>
            <person name="Van Zeijl A."/>
            <person name="Liu W."/>
            <person name="Santuari L."/>
            <person name="Cao Q."/>
            <person name="Sharma T."/>
            <person name="Shen D."/>
            <person name="Roswanjaya Y."/>
            <person name="Wardhani T."/>
            <person name="Kalhor M.S."/>
            <person name="Jansen J."/>
            <person name="Van den Hoogen J."/>
            <person name="Gungor B."/>
            <person name="Hartog M."/>
            <person name="Hontelez J."/>
            <person name="Verver J."/>
            <person name="Yang W.-C."/>
            <person name="Schijlen E."/>
            <person name="Repin R."/>
            <person name="Schilthuizen M."/>
            <person name="Schranz E."/>
            <person name="Heidstra R."/>
            <person name="Miyata K."/>
            <person name="Fedorova E."/>
            <person name="Kohlen W."/>
            <person name="Bisseling T."/>
            <person name="Smit S."/>
            <person name="Geurts R."/>
        </authorList>
    </citation>
    <scope>NUCLEOTIDE SEQUENCE [LARGE SCALE GENOMIC DNA]</scope>
    <source>
        <strain evidence="3">cv. RG33-2</strain>
    </source>
</reference>
<dbReference type="OrthoDB" id="441412at2759"/>
<evidence type="ECO:0000313" key="3">
    <source>
        <dbReference type="Proteomes" id="UP000237000"/>
    </source>
</evidence>
<dbReference type="InParanoid" id="A0A2P5CS22"/>
<gene>
    <name evidence="2" type="ORF">TorRG33x02_275370</name>
</gene>
<evidence type="ECO:0000256" key="1">
    <source>
        <dbReference type="SAM" id="MobiDB-lite"/>
    </source>
</evidence>
<dbReference type="EMBL" id="JXTC01000333">
    <property type="protein sequence ID" value="PON63827.1"/>
    <property type="molecule type" value="Genomic_DNA"/>
</dbReference>
<accession>A0A2P5CS22</accession>
<sequence>MSCSLRRCGAKFGTAAPRHRALGSSAPEPCALYIRILAPFEFEFWVSEHSNPPRLRAIYLQFSSSSASQIDRVFRNLTPFKFRQEVDRNGESGFAQNDFLLNGFGSKFKEDEGYRPQEEEPSSSSKEEENNVDDGDDLDGVQAAYWGMLDEGRITQSTANILRLSVDEALDFVSNRPLCDWKGDNDVASIVNNESEAEGEEARTFLEDVRVTFPQVLCVVKTRQVTYSVLNHLIDYVQNLEKVGLLEEKEMLHLHDAVQTDWKKLLRNPPLVKIPKIRDMISVHPFMGALLTSVCKPLESSTKEMMKLCGVTLYREGSKPNGIWLISNGMVKWTSKSLKSKHSLILDSLWSLNDFSFPSG</sequence>
<organism evidence="2 3">
    <name type="scientific">Trema orientale</name>
    <name type="common">Charcoal tree</name>
    <name type="synonym">Celtis orientalis</name>
    <dbReference type="NCBI Taxonomy" id="63057"/>
    <lineage>
        <taxon>Eukaryota</taxon>
        <taxon>Viridiplantae</taxon>
        <taxon>Streptophyta</taxon>
        <taxon>Embryophyta</taxon>
        <taxon>Tracheophyta</taxon>
        <taxon>Spermatophyta</taxon>
        <taxon>Magnoliopsida</taxon>
        <taxon>eudicotyledons</taxon>
        <taxon>Gunneridae</taxon>
        <taxon>Pentapetalae</taxon>
        <taxon>rosids</taxon>
        <taxon>fabids</taxon>
        <taxon>Rosales</taxon>
        <taxon>Cannabaceae</taxon>
        <taxon>Trema</taxon>
    </lineage>
</organism>